<name>X0T5R1_9ZZZZ</name>
<gene>
    <name evidence="1" type="ORF">S01H1_20664</name>
</gene>
<sequence>KNWSFDDKIPVGQFYHINADNEMPYHVMGGMQDNGSWHGPAYTWITGGIRNDYWDNIGGGDGFDVMPDAEDASWVYSESQGGNVDRRNWKTGESWFIKPLSLNPKLLLRWNWNTAMAQDPFDKKTIYLGSQFLHKSVNKGVSWQVISPDLTTNDTTKIKAFQNTGGLTLDITGAETHCTIITISPSPKEQGTIWVGTDDGNVQLTRDGGKTWENFRGKIPGLSMDCWIPQITASRYSAGEAFVVANDYRRGDFKPYIFRTTDYGKTWKRMVD</sequence>
<dbReference type="Gene3D" id="2.130.10.10">
    <property type="entry name" value="YVTN repeat-like/Quinoprotein amine dehydrogenase"/>
    <property type="match status" value="1"/>
</dbReference>
<protein>
    <recommendedName>
        <fullName evidence="2">Sortilin N-terminal domain-containing protein</fullName>
    </recommendedName>
</protein>
<accession>X0T5R1</accession>
<organism evidence="1">
    <name type="scientific">marine sediment metagenome</name>
    <dbReference type="NCBI Taxonomy" id="412755"/>
    <lineage>
        <taxon>unclassified sequences</taxon>
        <taxon>metagenomes</taxon>
        <taxon>ecological metagenomes</taxon>
    </lineage>
</organism>
<comment type="caution">
    <text evidence="1">The sequence shown here is derived from an EMBL/GenBank/DDBJ whole genome shotgun (WGS) entry which is preliminary data.</text>
</comment>
<dbReference type="AlphaFoldDB" id="X0T5R1"/>
<evidence type="ECO:0000313" key="1">
    <source>
        <dbReference type="EMBL" id="GAF88848.1"/>
    </source>
</evidence>
<proteinExistence type="predicted"/>
<dbReference type="SUPFAM" id="SSF50939">
    <property type="entry name" value="Sialidases"/>
    <property type="match status" value="1"/>
</dbReference>
<feature type="non-terminal residue" evidence="1">
    <location>
        <position position="272"/>
    </location>
</feature>
<dbReference type="InterPro" id="IPR015943">
    <property type="entry name" value="WD40/YVTN_repeat-like_dom_sf"/>
</dbReference>
<reference evidence="1" key="1">
    <citation type="journal article" date="2014" name="Front. Microbiol.">
        <title>High frequency of phylogenetically diverse reductive dehalogenase-homologous genes in deep subseafloor sedimentary metagenomes.</title>
        <authorList>
            <person name="Kawai M."/>
            <person name="Futagami T."/>
            <person name="Toyoda A."/>
            <person name="Takaki Y."/>
            <person name="Nishi S."/>
            <person name="Hori S."/>
            <person name="Arai W."/>
            <person name="Tsubouchi T."/>
            <person name="Morono Y."/>
            <person name="Uchiyama I."/>
            <person name="Ito T."/>
            <person name="Fujiyama A."/>
            <person name="Inagaki F."/>
            <person name="Takami H."/>
        </authorList>
    </citation>
    <scope>NUCLEOTIDE SEQUENCE</scope>
    <source>
        <strain evidence="1">Expedition CK06-06</strain>
    </source>
</reference>
<feature type="non-terminal residue" evidence="1">
    <location>
        <position position="1"/>
    </location>
</feature>
<dbReference type="InterPro" id="IPR036278">
    <property type="entry name" value="Sialidase_sf"/>
</dbReference>
<dbReference type="EMBL" id="BARS01011342">
    <property type="protein sequence ID" value="GAF88848.1"/>
    <property type="molecule type" value="Genomic_DNA"/>
</dbReference>
<evidence type="ECO:0008006" key="2">
    <source>
        <dbReference type="Google" id="ProtNLM"/>
    </source>
</evidence>